<reference evidence="5 6" key="1">
    <citation type="submission" date="2018-09" db="EMBL/GenBank/DDBJ databases">
        <title>Marinorhizobium profundi gen. nov., sp. nov., isolated from a deep-sea sediment sample from the New Britain Trench and proposal of Marinorhizobiaceae fam. nov. in the order Rhizobiales of the class Alphaproteobacteria.</title>
        <authorList>
            <person name="Cao J."/>
        </authorList>
    </citation>
    <scope>NUCLEOTIDE SEQUENCE [LARGE SCALE GENOMIC DNA]</scope>
    <source>
        <strain evidence="5 6">WS11</strain>
    </source>
</reference>
<evidence type="ECO:0000256" key="1">
    <source>
        <dbReference type="ARBA" id="ARBA00010996"/>
    </source>
</evidence>
<dbReference type="Gene3D" id="3.40.30.10">
    <property type="entry name" value="Glutaredoxin"/>
    <property type="match status" value="1"/>
</dbReference>
<dbReference type="FunFam" id="3.40.30.10:FF:000013">
    <property type="entry name" value="Blast:Protein SCO1 homolog, mitochondrial"/>
    <property type="match status" value="1"/>
</dbReference>
<dbReference type="InterPro" id="IPR003782">
    <property type="entry name" value="SCO1/SenC"/>
</dbReference>
<dbReference type="Proteomes" id="UP000268192">
    <property type="component" value="Chromosome"/>
</dbReference>
<dbReference type="EMBL" id="CP032509">
    <property type="protein sequence ID" value="AZN71514.1"/>
    <property type="molecule type" value="Genomic_DNA"/>
</dbReference>
<dbReference type="PANTHER" id="PTHR12151:SF25">
    <property type="entry name" value="LINALOOL DEHYDRATASE_ISOMERASE DOMAIN-CONTAINING PROTEIN"/>
    <property type="match status" value="1"/>
</dbReference>
<dbReference type="AlphaFoldDB" id="A0A3S9B3N0"/>
<dbReference type="GO" id="GO:0046872">
    <property type="term" value="F:metal ion binding"/>
    <property type="evidence" value="ECO:0007669"/>
    <property type="project" value="UniProtKB-KW"/>
</dbReference>
<evidence type="ECO:0000256" key="4">
    <source>
        <dbReference type="PIRSR" id="PIRSR603782-2"/>
    </source>
</evidence>
<dbReference type="CDD" id="cd02968">
    <property type="entry name" value="SCO"/>
    <property type="match status" value="1"/>
</dbReference>
<feature type="disulfide bond" description="Redox-active" evidence="4">
    <location>
        <begin position="81"/>
        <end position="85"/>
    </location>
</feature>
<keyword evidence="2 3" id="KW-0186">Copper</keyword>
<evidence type="ECO:0000313" key="5">
    <source>
        <dbReference type="EMBL" id="AZN71514.1"/>
    </source>
</evidence>
<feature type="binding site" evidence="3">
    <location>
        <position position="169"/>
    </location>
    <ligand>
        <name>Cu cation</name>
        <dbReference type="ChEBI" id="CHEBI:23378"/>
    </ligand>
</feature>
<feature type="binding site" evidence="3">
    <location>
        <position position="81"/>
    </location>
    <ligand>
        <name>Cu cation</name>
        <dbReference type="ChEBI" id="CHEBI:23378"/>
    </ligand>
</feature>
<protein>
    <submittedName>
        <fullName evidence="5">SCO family protein</fullName>
    </submittedName>
</protein>
<name>A0A3S9B3N0_9HYPH</name>
<evidence type="ECO:0000256" key="2">
    <source>
        <dbReference type="ARBA" id="ARBA00023008"/>
    </source>
</evidence>
<feature type="binding site" evidence="3">
    <location>
        <position position="85"/>
    </location>
    <ligand>
        <name>Cu cation</name>
        <dbReference type="ChEBI" id="CHEBI:23378"/>
    </ligand>
</feature>
<organism evidence="5 6">
    <name type="scientific">Georhizobium profundi</name>
    <dbReference type="NCBI Taxonomy" id="2341112"/>
    <lineage>
        <taxon>Bacteria</taxon>
        <taxon>Pseudomonadati</taxon>
        <taxon>Pseudomonadota</taxon>
        <taxon>Alphaproteobacteria</taxon>
        <taxon>Hyphomicrobiales</taxon>
        <taxon>Rhizobiaceae</taxon>
        <taxon>Georhizobium</taxon>
    </lineage>
</organism>
<dbReference type="Pfam" id="PF02630">
    <property type="entry name" value="SCO1-SenC"/>
    <property type="match status" value="1"/>
</dbReference>
<keyword evidence="4" id="KW-1015">Disulfide bond</keyword>
<dbReference type="RefSeq" id="WP_126009824.1">
    <property type="nucleotide sequence ID" value="NZ_CP032509.1"/>
</dbReference>
<evidence type="ECO:0000256" key="3">
    <source>
        <dbReference type="PIRSR" id="PIRSR603782-1"/>
    </source>
</evidence>
<dbReference type="PANTHER" id="PTHR12151">
    <property type="entry name" value="ELECTRON TRANSPORT PROTIN SCO1/SENC FAMILY MEMBER"/>
    <property type="match status" value="1"/>
</dbReference>
<evidence type="ECO:0000313" key="6">
    <source>
        <dbReference type="Proteomes" id="UP000268192"/>
    </source>
</evidence>
<sequence>MTLAGFRKLMWGMVVFATVVLVAGYAANWELERRAGDSLNTAATTSGIGGAFTMTDSSGREVTEETYAGKVWMMFMGFINCPDICPTTLAEMSGWLKELGADEDGIRGFLVTVDPDRDTPEVVSRYISSFDDRIVGLVPTANQLESFAENYKVHYDKVPLKEGGYTMDHTAGVLLFDQSGRLSGTIDLHEDRETALAKLRNLLNGEERS</sequence>
<keyword evidence="3" id="KW-0479">Metal-binding</keyword>
<proteinExistence type="inferred from homology"/>
<comment type="similarity">
    <text evidence="1">Belongs to the SCO1/2 family.</text>
</comment>
<dbReference type="KEGG" id="abaw:D5400_09760"/>
<dbReference type="SUPFAM" id="SSF52833">
    <property type="entry name" value="Thioredoxin-like"/>
    <property type="match status" value="1"/>
</dbReference>
<gene>
    <name evidence="5" type="ORF">D5400_09760</name>
</gene>
<dbReference type="InterPro" id="IPR036249">
    <property type="entry name" value="Thioredoxin-like_sf"/>
</dbReference>
<dbReference type="OrthoDB" id="9790194at2"/>
<keyword evidence="6" id="KW-1185">Reference proteome</keyword>
<accession>A0A3S9B3N0</accession>